<keyword evidence="2" id="KW-0812">Transmembrane</keyword>
<feature type="compositionally biased region" description="Low complexity" evidence="1">
    <location>
        <begin position="108"/>
        <end position="122"/>
    </location>
</feature>
<protein>
    <recommendedName>
        <fullName evidence="5">DUF4878 domain-containing protein</fullName>
    </recommendedName>
</protein>
<name>A0ABR4YUR4_9MYCO</name>
<keyword evidence="4" id="KW-1185">Reference proteome</keyword>
<proteinExistence type="predicted"/>
<evidence type="ECO:0008006" key="5">
    <source>
        <dbReference type="Google" id="ProtNLM"/>
    </source>
</evidence>
<evidence type="ECO:0000256" key="2">
    <source>
        <dbReference type="SAM" id="Phobius"/>
    </source>
</evidence>
<comment type="caution">
    <text evidence="3">The sequence shown here is derived from an EMBL/GenBank/DDBJ whole genome shotgun (WGS) entry which is preliminary data.</text>
</comment>
<accession>A0ABR4YUR4</accession>
<evidence type="ECO:0000256" key="1">
    <source>
        <dbReference type="SAM" id="MobiDB-lite"/>
    </source>
</evidence>
<dbReference type="Proteomes" id="UP000031004">
    <property type="component" value="Unassembled WGS sequence"/>
</dbReference>
<feature type="compositionally biased region" description="Low complexity" evidence="1">
    <location>
        <begin position="16"/>
        <end position="35"/>
    </location>
</feature>
<keyword evidence="2" id="KW-1133">Transmembrane helix</keyword>
<keyword evidence="2" id="KW-0472">Membrane</keyword>
<organism evidence="3 4">
    <name type="scientific">Mycolicibacterium setense</name>
    <dbReference type="NCBI Taxonomy" id="431269"/>
    <lineage>
        <taxon>Bacteria</taxon>
        <taxon>Bacillati</taxon>
        <taxon>Actinomycetota</taxon>
        <taxon>Actinomycetes</taxon>
        <taxon>Mycobacteriales</taxon>
        <taxon>Mycobacteriaceae</taxon>
        <taxon>Mycolicibacterium</taxon>
    </lineage>
</organism>
<feature type="compositionally biased region" description="Low complexity" evidence="1">
    <location>
        <begin position="163"/>
        <end position="178"/>
    </location>
</feature>
<dbReference type="EMBL" id="JTLZ01000005">
    <property type="protein sequence ID" value="KHO25982.1"/>
    <property type="molecule type" value="Genomic_DNA"/>
</dbReference>
<evidence type="ECO:0000313" key="3">
    <source>
        <dbReference type="EMBL" id="KHO25982.1"/>
    </source>
</evidence>
<feature type="compositionally biased region" description="Pro residues" evidence="1">
    <location>
        <begin position="1"/>
        <end position="15"/>
    </location>
</feature>
<reference evidence="3 4" key="1">
    <citation type="submission" date="2014-11" db="EMBL/GenBank/DDBJ databases">
        <title>Mycobacterium setense Manresensis Genome.</title>
        <authorList>
            <person name="Rech G."/>
            <person name="Sumoy L."/>
        </authorList>
    </citation>
    <scope>NUCLEOTIDE SEQUENCE [LARGE SCALE GENOMIC DNA]</scope>
    <source>
        <strain evidence="3 4">Manresensis</strain>
    </source>
</reference>
<gene>
    <name evidence="3" type="ORF">QQ44_09255</name>
</gene>
<feature type="transmembrane region" description="Helical" evidence="2">
    <location>
        <begin position="136"/>
        <end position="158"/>
    </location>
</feature>
<evidence type="ECO:0000313" key="4">
    <source>
        <dbReference type="Proteomes" id="UP000031004"/>
    </source>
</evidence>
<feature type="region of interest" description="Disordered" evidence="1">
    <location>
        <begin position="1"/>
        <end position="128"/>
    </location>
</feature>
<dbReference type="RefSeq" id="WP_039318819.1">
    <property type="nucleotide sequence ID" value="NZ_JTLZ01000005.1"/>
</dbReference>
<sequence length="281" mass="29191">MTYPPSNPPTPPSGSPGPWQQPYQQGGPQGYPNTGANPAYPYGAPQQPEQPYGSPYGAPQPPEQPYGSPYGAPQQPQDPYGSPYGAPQQPQDPYGSPYGAPQQPYGSPYGAQPYGAPQQPYGYPTPKPPGGGNGKLFAIAGVVLAVLVLVGGIAFFAFGGSDSGSRNSAGSSQSGESSAEQEVRDFLDEVMSSSSDLNEALPYFCQADQDLFDKIGGLDAIDIPKTTDSSGTAEITDITVNGNKAVVDISSSAGPGKLYLRKESGSWKICMSDMPGMPSIP</sequence>
<feature type="region of interest" description="Disordered" evidence="1">
    <location>
        <begin position="163"/>
        <end position="182"/>
    </location>
</feature>